<protein>
    <submittedName>
        <fullName evidence="1">Uncharacterized protein</fullName>
    </submittedName>
</protein>
<gene>
    <name evidence="1" type="ORF">O6H91_09G009400</name>
</gene>
<dbReference type="Proteomes" id="UP001162992">
    <property type="component" value="Chromosome 9"/>
</dbReference>
<sequence>MELVEIRVPIRCEACERHIRKALSRMIGVESVDVDMEKHKVTVMGYVDPEKVLKKVKRTMKLAEIFSFGHKHHHHRFSHDRYANHSLYSKHHEPQLHHSHHDTVDFWRNDISDPYADIASQSIYAPYEDTTHHFQYDYDYGHEHYYRPPRDDKVTTMFSDENPNACSIM</sequence>
<comment type="caution">
    <text evidence="1">The sequence shown here is derived from an EMBL/GenBank/DDBJ whole genome shotgun (WGS) entry which is preliminary data.</text>
</comment>
<dbReference type="EMBL" id="CM055100">
    <property type="protein sequence ID" value="KAJ7542739.1"/>
    <property type="molecule type" value="Genomic_DNA"/>
</dbReference>
<evidence type="ECO:0000313" key="2">
    <source>
        <dbReference type="Proteomes" id="UP001162992"/>
    </source>
</evidence>
<organism evidence="1 2">
    <name type="scientific">Diphasiastrum complanatum</name>
    <name type="common">Issler's clubmoss</name>
    <name type="synonym">Lycopodium complanatum</name>
    <dbReference type="NCBI Taxonomy" id="34168"/>
    <lineage>
        <taxon>Eukaryota</taxon>
        <taxon>Viridiplantae</taxon>
        <taxon>Streptophyta</taxon>
        <taxon>Embryophyta</taxon>
        <taxon>Tracheophyta</taxon>
        <taxon>Lycopodiopsida</taxon>
        <taxon>Lycopodiales</taxon>
        <taxon>Lycopodiaceae</taxon>
        <taxon>Lycopodioideae</taxon>
        <taxon>Diphasiastrum</taxon>
    </lineage>
</organism>
<evidence type="ECO:0000313" key="1">
    <source>
        <dbReference type="EMBL" id="KAJ7542739.1"/>
    </source>
</evidence>
<reference evidence="2" key="1">
    <citation type="journal article" date="2024" name="Proc. Natl. Acad. Sci. U.S.A.">
        <title>Extraordinary preservation of gene collinearity over three hundred million years revealed in homosporous lycophytes.</title>
        <authorList>
            <person name="Li C."/>
            <person name="Wickell D."/>
            <person name="Kuo L.Y."/>
            <person name="Chen X."/>
            <person name="Nie B."/>
            <person name="Liao X."/>
            <person name="Peng D."/>
            <person name="Ji J."/>
            <person name="Jenkins J."/>
            <person name="Williams M."/>
            <person name="Shu S."/>
            <person name="Plott C."/>
            <person name="Barry K."/>
            <person name="Rajasekar S."/>
            <person name="Grimwood J."/>
            <person name="Han X."/>
            <person name="Sun S."/>
            <person name="Hou Z."/>
            <person name="He W."/>
            <person name="Dai G."/>
            <person name="Sun C."/>
            <person name="Schmutz J."/>
            <person name="Leebens-Mack J.H."/>
            <person name="Li F.W."/>
            <person name="Wang L."/>
        </authorList>
    </citation>
    <scope>NUCLEOTIDE SEQUENCE [LARGE SCALE GENOMIC DNA]</scope>
    <source>
        <strain evidence="2">cv. PW_Plant_1</strain>
    </source>
</reference>
<keyword evidence="2" id="KW-1185">Reference proteome</keyword>
<proteinExistence type="predicted"/>
<accession>A0ACC2CLJ9</accession>
<name>A0ACC2CLJ9_DIPCM</name>